<dbReference type="InterPro" id="IPR024420">
    <property type="entry name" value="TRAPP_III_complex_Trs85"/>
</dbReference>
<feature type="region of interest" description="Disordered" evidence="1">
    <location>
        <begin position="1"/>
        <end position="44"/>
    </location>
</feature>
<sequence length="694" mass="77935">MRASFDILDSNRDKVSTTTNGDHKTHTRRKSSVSSIASSDSNPSKTAINCKNITSQAFCPRVLVVASPDADELARESGFDRLTTLLQPFGDEIIGRVCIRDSQSITLNCENYSVRFNDVIGGGLPTTSGDIVNRNVVLFKTQDHESLLKIQVEEQENFLNWELSLSYRNQLKRKLYLDQFFRRIIANPPVTSFETFSHPVACVYAISSRNANPLETLAQLPKTINNGTPPAEYINRDYLRTYVLIHHENEDDLEQSRTLLEKMKRQFGLHCYLLRIGRHKATEDQYQVIKQSCWITAHEELASIDQSNNNKSETDASAPPSLHNDDITEIQQLVRSLVTQSIIPFMERCVTVWNDQVASSRRGITGRFFSASRKYFGGGIGSGGSNGLKSGNSLLGSITNSGNTTLDVPVGAMATYKQLGFYGYLTPEATIRRLADYAFMLRDYKFAHSTYDLLKRDFLNDKAWSYLAASQEMAAISILMSINPPQSILSTKTRTDIIEPLLDSAIYTYISRSSMPTYALRCILISSELLCTVGSPLAASYDATKWLLKALDEKLVGRLGYALLMERISNAYGVHGEISEINRNRRRGTASPALDQNNNTSNNTNTNRKTKVSDLIQSTSGGTRHRKAAFWLLLAAREWYDANDYKQVQLCTENANHVYGEMDWTVREDGILHRLTSGHRTKNMIDQVDLLSIN</sequence>
<dbReference type="STRING" id="857566.A0A1E3PFL0"/>
<dbReference type="Pfam" id="PF12739">
    <property type="entry name" value="TRAPPC-Trs85"/>
    <property type="match status" value="1"/>
</dbReference>
<dbReference type="AlphaFoldDB" id="A0A1E3PFL0"/>
<gene>
    <name evidence="2" type="ORF">NADFUDRAFT_84289</name>
</gene>
<evidence type="ECO:0000313" key="2">
    <source>
        <dbReference type="EMBL" id="ODQ63667.1"/>
    </source>
</evidence>
<dbReference type="Proteomes" id="UP000095009">
    <property type="component" value="Unassembled WGS sequence"/>
</dbReference>
<feature type="compositionally biased region" description="Low complexity" evidence="1">
    <location>
        <begin position="597"/>
        <end position="607"/>
    </location>
</feature>
<protein>
    <submittedName>
        <fullName evidence="2">Uncharacterized protein</fullName>
    </submittedName>
</protein>
<accession>A0A1E3PFL0</accession>
<evidence type="ECO:0000313" key="3">
    <source>
        <dbReference type="Proteomes" id="UP000095009"/>
    </source>
</evidence>
<reference evidence="2 3" key="1">
    <citation type="journal article" date="2016" name="Proc. Natl. Acad. Sci. U.S.A.">
        <title>Comparative genomics of biotechnologically important yeasts.</title>
        <authorList>
            <person name="Riley R."/>
            <person name="Haridas S."/>
            <person name="Wolfe K.H."/>
            <person name="Lopes M.R."/>
            <person name="Hittinger C.T."/>
            <person name="Goeker M."/>
            <person name="Salamov A.A."/>
            <person name="Wisecaver J.H."/>
            <person name="Long T.M."/>
            <person name="Calvey C.H."/>
            <person name="Aerts A.L."/>
            <person name="Barry K.W."/>
            <person name="Choi C."/>
            <person name="Clum A."/>
            <person name="Coughlan A.Y."/>
            <person name="Deshpande S."/>
            <person name="Douglass A.P."/>
            <person name="Hanson S.J."/>
            <person name="Klenk H.-P."/>
            <person name="LaButti K.M."/>
            <person name="Lapidus A."/>
            <person name="Lindquist E.A."/>
            <person name="Lipzen A.M."/>
            <person name="Meier-Kolthoff J.P."/>
            <person name="Ohm R.A."/>
            <person name="Otillar R.P."/>
            <person name="Pangilinan J.L."/>
            <person name="Peng Y."/>
            <person name="Rokas A."/>
            <person name="Rosa C.A."/>
            <person name="Scheuner C."/>
            <person name="Sibirny A.A."/>
            <person name="Slot J.C."/>
            <person name="Stielow J.B."/>
            <person name="Sun H."/>
            <person name="Kurtzman C.P."/>
            <person name="Blackwell M."/>
            <person name="Grigoriev I.V."/>
            <person name="Jeffries T.W."/>
        </authorList>
    </citation>
    <scope>NUCLEOTIDE SEQUENCE [LARGE SCALE GENOMIC DNA]</scope>
    <source>
        <strain evidence="2 3">DSM 6958</strain>
    </source>
</reference>
<organism evidence="2 3">
    <name type="scientific">Nadsonia fulvescens var. elongata DSM 6958</name>
    <dbReference type="NCBI Taxonomy" id="857566"/>
    <lineage>
        <taxon>Eukaryota</taxon>
        <taxon>Fungi</taxon>
        <taxon>Dikarya</taxon>
        <taxon>Ascomycota</taxon>
        <taxon>Saccharomycotina</taxon>
        <taxon>Dipodascomycetes</taxon>
        <taxon>Dipodascales</taxon>
        <taxon>Dipodascales incertae sedis</taxon>
        <taxon>Nadsonia</taxon>
    </lineage>
</organism>
<feature type="compositionally biased region" description="Low complexity" evidence="1">
    <location>
        <begin position="32"/>
        <end position="44"/>
    </location>
</feature>
<name>A0A1E3PFL0_9ASCO</name>
<dbReference type="EMBL" id="KV454414">
    <property type="protein sequence ID" value="ODQ63667.1"/>
    <property type="molecule type" value="Genomic_DNA"/>
</dbReference>
<keyword evidence="3" id="KW-1185">Reference proteome</keyword>
<dbReference type="GO" id="GO:1990072">
    <property type="term" value="C:TRAPPIII protein complex"/>
    <property type="evidence" value="ECO:0007669"/>
    <property type="project" value="TreeGrafter"/>
</dbReference>
<dbReference type="OrthoDB" id="203724at2759"/>
<feature type="region of interest" description="Disordered" evidence="1">
    <location>
        <begin position="588"/>
        <end position="610"/>
    </location>
</feature>
<dbReference type="PANTHER" id="PTHR12975:SF6">
    <property type="entry name" value="TRAFFICKING PROTEIN PARTICLE COMPLEX SUBUNIT 8"/>
    <property type="match status" value="1"/>
</dbReference>
<evidence type="ECO:0000256" key="1">
    <source>
        <dbReference type="SAM" id="MobiDB-lite"/>
    </source>
</evidence>
<dbReference type="PANTHER" id="PTHR12975">
    <property type="entry name" value="TRANSPORT PROTEIN TRAPP"/>
    <property type="match status" value="1"/>
</dbReference>
<proteinExistence type="predicted"/>